<evidence type="ECO:0000313" key="6">
    <source>
        <dbReference type="EMBL" id="CAH3032923.1"/>
    </source>
</evidence>
<evidence type="ECO:0000256" key="3">
    <source>
        <dbReference type="PROSITE-ProRule" id="PRU00339"/>
    </source>
</evidence>
<dbReference type="CDD" id="cd00009">
    <property type="entry name" value="AAA"/>
    <property type="match status" value="1"/>
</dbReference>
<dbReference type="SUPFAM" id="SSF48452">
    <property type="entry name" value="TPR-like"/>
    <property type="match status" value="4"/>
</dbReference>
<keyword evidence="1" id="KW-0677">Repeat</keyword>
<proteinExistence type="predicted"/>
<dbReference type="InterPro" id="IPR027417">
    <property type="entry name" value="P-loop_NTPase"/>
</dbReference>
<comment type="caution">
    <text evidence="6">The sequence shown here is derived from an EMBL/GenBank/DDBJ whole genome shotgun (WGS) entry which is preliminary data.</text>
</comment>
<keyword evidence="7" id="KW-1185">Reference proteome</keyword>
<dbReference type="Gene3D" id="3.40.50.1580">
    <property type="entry name" value="Nucleoside phosphorylase domain"/>
    <property type="match status" value="1"/>
</dbReference>
<dbReference type="InterPro" id="IPR035994">
    <property type="entry name" value="Nucleoside_phosphorylase_sf"/>
</dbReference>
<dbReference type="Pfam" id="PF13424">
    <property type="entry name" value="TPR_12"/>
    <property type="match status" value="4"/>
</dbReference>
<evidence type="ECO:0000256" key="2">
    <source>
        <dbReference type="ARBA" id="ARBA00022803"/>
    </source>
</evidence>
<dbReference type="SMART" id="SM00382">
    <property type="entry name" value="AAA"/>
    <property type="match status" value="1"/>
</dbReference>
<dbReference type="PROSITE" id="PS50005">
    <property type="entry name" value="TPR"/>
    <property type="match status" value="2"/>
</dbReference>
<dbReference type="InterPro" id="IPR007111">
    <property type="entry name" value="NACHT_NTPase"/>
</dbReference>
<evidence type="ECO:0000256" key="1">
    <source>
        <dbReference type="ARBA" id="ARBA00022737"/>
    </source>
</evidence>
<evidence type="ECO:0000313" key="7">
    <source>
        <dbReference type="Proteomes" id="UP001159427"/>
    </source>
</evidence>
<keyword evidence="2 3" id="KW-0802">TPR repeat</keyword>
<gene>
    <name evidence="6" type="ORF">PEVE_00039188</name>
</gene>
<dbReference type="Pfam" id="PF13374">
    <property type="entry name" value="TPR_10"/>
    <property type="match status" value="2"/>
</dbReference>
<feature type="non-terminal residue" evidence="6">
    <location>
        <position position="1457"/>
    </location>
</feature>
<evidence type="ECO:0000259" key="5">
    <source>
        <dbReference type="SMART" id="SM00382"/>
    </source>
</evidence>
<dbReference type="InterPro" id="IPR003593">
    <property type="entry name" value="AAA+_ATPase"/>
</dbReference>
<feature type="repeat" description="TPR" evidence="3">
    <location>
        <begin position="1032"/>
        <end position="1065"/>
    </location>
</feature>
<dbReference type="PANTHER" id="PTHR45641:SF1">
    <property type="entry name" value="AAA+ ATPASE DOMAIN-CONTAINING PROTEIN"/>
    <property type="match status" value="1"/>
</dbReference>
<dbReference type="Gene3D" id="1.25.40.10">
    <property type="entry name" value="Tetratricopeptide repeat domain"/>
    <property type="match status" value="4"/>
</dbReference>
<protein>
    <recommendedName>
        <fullName evidence="5">AAA+ ATPase domain-containing protein</fullName>
    </recommendedName>
</protein>
<dbReference type="Gene3D" id="3.40.50.300">
    <property type="entry name" value="P-loop containing nucleotide triphosphate hydrolases"/>
    <property type="match status" value="1"/>
</dbReference>
<feature type="region of interest" description="Disordered" evidence="4">
    <location>
        <begin position="303"/>
        <end position="323"/>
    </location>
</feature>
<dbReference type="InterPro" id="IPR011990">
    <property type="entry name" value="TPR-like_helical_dom_sf"/>
</dbReference>
<dbReference type="PROSITE" id="PS50293">
    <property type="entry name" value="TPR_REGION"/>
    <property type="match status" value="1"/>
</dbReference>
<sequence length="1457" mass="163301">MAQHQELNRKVDVLELLEKHDTPPLVSTEVPKMCDLPNKSEPWSDDWLPVDILLLTVEDCEFLACYAFMKNRFRSYHKDLGFVYFGNVCESESEQLKVALMKCCEGSSGPGGSLIVTKNAVAQLRPKVVYSVGCCESLKPDTVRLGDVVISSKLSTEAFRTPVGKDIGKLIQHSSDGWNPPLKIPNAREVNVHRDGEILSGVGPPSAKLSCVSNSNATAVESEGEGVFVAAHDMKIEWVIVKGVSQFANDLDPPNNLWKSFACTMAASLVFNMLNDPLVFKNWPHFDDNINDNHGEASKELGKIGGRLNDNDSSGNTTKGVKPIRASLPSMVPNFTGRQSEVEEIIGHVTSESTRLVSIWGSPGFGKTSAAITVGHALQTQGLPVYWVSLRGLQSKADLTSKFLCLLRKPTIDNQPSDRRLSLDDEICQLFSEISKKSVFILDNADDLLESGGPRVREEVMQLLEEILRQNPRLTCIVTTRQSLEFMDIHFQGHQGLRIGTLDQASTQRLIHELLSNASPADCTEVAHICGQVPLAIKIMCSLISEDNVLPRHFLDDFKASSTESIVSMLDNQDYPANHRLQFLFDSSFQRLTAQEQEALISLSILPGNFTTEVAAAVLGTKRGFQAKRMLQNLRRKSLIDSGSKSRTFTMHKLLQSFSKKKGDTEMNKTILNAKGRLNAFYVSHFDKLNEQFLTGHSMGAYIAFYEDKESIIQSLVEGCLDSKTADTVFDILVKGELFLGSLFWSASESKNFYYIYDIAIKAANLPGNEKYHRQLLTSKAFGQATWGKTGQTNHLLSKVKDLQAASSLVSNQEKGKCLCYLGICYLTAEETKSGVHCLQQALSSLETCKDPESIVLKFLILQILVCYYQSLNKFSDASYYYDKSLHLSSAVGDCKLLVIPPIKSKAQKTTNKMQFEKDSNILLNQPFEFQFVSLLSAATKFFAETKIKQNTSHLVLQMLECLEKDVTPSIGLVTFHTAVVKLLWSLNSEDPEKLFWSRINYHEKTIKQCKETFPHSHDFGDYVQIHIEALVNCYLNLGTVYLNRKNYSEALQSYKRALDTAITSLGEQHERTAVTYRELGVTQHNMHDYSAALQSQQRALAIRRKLFGEEHESTTDSYRQLGVTQDNMHDYSAALQSHQHALAIRLELFGEGHESTADSYMQLGVTQRNMLDYSEALQSHQRALAIHLKLFGEQHKSTADSYIALSGTQYIMHDYRAALQSYQRALAIHLKLFGEEHESTADSYMVLGVIQDNMNDYSAALRSHQHVLAIRIKLFGKHHESTAECYMVLGVTQSNMHDYGAALQSHQCALDIHLKLFGKEHKRTADSYMAVGGTQYIMHDYSAALQSHQRALAIHLKLFGKEHKRTADSYMALGGIQNNMHDYSAALQYQKRALAIHLKLFGEEHESTADSYRRLGVTQYNLHDYSAALQSHQHALAIRLKLFGEKHAKTADSYRQ</sequence>
<organism evidence="6 7">
    <name type="scientific">Porites evermanni</name>
    <dbReference type="NCBI Taxonomy" id="104178"/>
    <lineage>
        <taxon>Eukaryota</taxon>
        <taxon>Metazoa</taxon>
        <taxon>Cnidaria</taxon>
        <taxon>Anthozoa</taxon>
        <taxon>Hexacorallia</taxon>
        <taxon>Scleractinia</taxon>
        <taxon>Fungiina</taxon>
        <taxon>Poritidae</taxon>
        <taxon>Porites</taxon>
    </lineage>
</organism>
<evidence type="ECO:0000256" key="4">
    <source>
        <dbReference type="SAM" id="MobiDB-lite"/>
    </source>
</evidence>
<accession>A0ABN8MU87</accession>
<feature type="repeat" description="TPR" evidence="3">
    <location>
        <begin position="1158"/>
        <end position="1191"/>
    </location>
</feature>
<dbReference type="InterPro" id="IPR019734">
    <property type="entry name" value="TPR_rpt"/>
</dbReference>
<reference evidence="6 7" key="1">
    <citation type="submission" date="2022-05" db="EMBL/GenBank/DDBJ databases">
        <authorList>
            <consortium name="Genoscope - CEA"/>
            <person name="William W."/>
        </authorList>
    </citation>
    <scope>NUCLEOTIDE SEQUENCE [LARGE SCALE GENOMIC DNA]</scope>
</reference>
<dbReference type="SMART" id="SM00028">
    <property type="entry name" value="TPR"/>
    <property type="match status" value="12"/>
</dbReference>
<dbReference type="SUPFAM" id="SSF53167">
    <property type="entry name" value="Purine and uridine phosphorylases"/>
    <property type="match status" value="1"/>
</dbReference>
<dbReference type="Pfam" id="PF05729">
    <property type="entry name" value="NACHT"/>
    <property type="match status" value="1"/>
</dbReference>
<dbReference type="Proteomes" id="UP001159427">
    <property type="component" value="Unassembled WGS sequence"/>
</dbReference>
<dbReference type="SUPFAM" id="SSF52540">
    <property type="entry name" value="P-loop containing nucleoside triphosphate hydrolases"/>
    <property type="match status" value="1"/>
</dbReference>
<dbReference type="PANTHER" id="PTHR45641">
    <property type="entry name" value="TETRATRICOPEPTIDE REPEAT PROTEIN (AFU_ORTHOLOGUE AFUA_6G03870)"/>
    <property type="match status" value="1"/>
</dbReference>
<name>A0ABN8MU87_9CNID</name>
<dbReference type="PRINTS" id="PR00364">
    <property type="entry name" value="DISEASERSIST"/>
</dbReference>
<feature type="domain" description="AAA+ ATPase" evidence="5">
    <location>
        <begin position="353"/>
        <end position="501"/>
    </location>
</feature>
<dbReference type="EMBL" id="CALNXI010000686">
    <property type="protein sequence ID" value="CAH3032923.1"/>
    <property type="molecule type" value="Genomic_DNA"/>
</dbReference>